<protein>
    <submittedName>
        <fullName evidence="2">Uncharacterized protein</fullName>
    </submittedName>
</protein>
<feature type="compositionally biased region" description="Low complexity" evidence="1">
    <location>
        <begin position="184"/>
        <end position="194"/>
    </location>
</feature>
<feature type="compositionally biased region" description="Low complexity" evidence="1">
    <location>
        <begin position="202"/>
        <end position="225"/>
    </location>
</feature>
<reference evidence="2" key="1">
    <citation type="journal article" date="2022" name="bioRxiv">
        <title>Sequencing and chromosome-scale assembly of the giantPleurodeles waltlgenome.</title>
        <authorList>
            <person name="Brown T."/>
            <person name="Elewa A."/>
            <person name="Iarovenko S."/>
            <person name="Subramanian E."/>
            <person name="Araus A.J."/>
            <person name="Petzold A."/>
            <person name="Susuki M."/>
            <person name="Suzuki K.-i.T."/>
            <person name="Hayashi T."/>
            <person name="Toyoda A."/>
            <person name="Oliveira C."/>
            <person name="Osipova E."/>
            <person name="Leigh N.D."/>
            <person name="Simon A."/>
            <person name="Yun M.H."/>
        </authorList>
    </citation>
    <scope>NUCLEOTIDE SEQUENCE</scope>
    <source>
        <strain evidence="2">20211129_DDA</strain>
        <tissue evidence="2">Liver</tissue>
    </source>
</reference>
<evidence type="ECO:0000313" key="2">
    <source>
        <dbReference type="EMBL" id="KAJ1106957.1"/>
    </source>
</evidence>
<feature type="region of interest" description="Disordered" evidence="1">
    <location>
        <begin position="172"/>
        <end position="231"/>
    </location>
</feature>
<feature type="compositionally biased region" description="Polar residues" evidence="1">
    <location>
        <begin position="15"/>
        <end position="27"/>
    </location>
</feature>
<feature type="compositionally biased region" description="Basic and acidic residues" evidence="1">
    <location>
        <begin position="30"/>
        <end position="41"/>
    </location>
</feature>
<evidence type="ECO:0000313" key="3">
    <source>
        <dbReference type="Proteomes" id="UP001066276"/>
    </source>
</evidence>
<sequence>MSARTSDHQSKVARVQSSPSTSNLNTVEDQENRRVGQRETEMDPAETELRQAGPKSDYTLKKRQTVARHNWPGVVSRVVDHRFVGCRMCVAFQSGLNWISGGVGLRLGEEDRRGSNLGTQLSCSVTQFSSAACAVGAAPPAQAVSHLRAALSHGPDSNAARAVARPPLLLHRDLPAPRAPRPGAPASGAAFGAATQPRRRSTPGGSTPGSLMSLSLPGSDSSHGGAARPPIHPQLSQIIRMQRGALEARVHHA</sequence>
<proteinExistence type="predicted"/>
<dbReference type="AlphaFoldDB" id="A0AAV7MUN5"/>
<dbReference type="EMBL" id="JANPWB010000013">
    <property type="protein sequence ID" value="KAJ1106957.1"/>
    <property type="molecule type" value="Genomic_DNA"/>
</dbReference>
<gene>
    <name evidence="2" type="ORF">NDU88_004355</name>
</gene>
<feature type="compositionally biased region" description="Basic and acidic residues" evidence="1">
    <location>
        <begin position="1"/>
        <end position="10"/>
    </location>
</feature>
<keyword evidence="3" id="KW-1185">Reference proteome</keyword>
<comment type="caution">
    <text evidence="2">The sequence shown here is derived from an EMBL/GenBank/DDBJ whole genome shotgun (WGS) entry which is preliminary data.</text>
</comment>
<dbReference type="Proteomes" id="UP001066276">
    <property type="component" value="Chromosome 9"/>
</dbReference>
<evidence type="ECO:0000256" key="1">
    <source>
        <dbReference type="SAM" id="MobiDB-lite"/>
    </source>
</evidence>
<organism evidence="2 3">
    <name type="scientific">Pleurodeles waltl</name>
    <name type="common">Iberian ribbed newt</name>
    <dbReference type="NCBI Taxonomy" id="8319"/>
    <lineage>
        <taxon>Eukaryota</taxon>
        <taxon>Metazoa</taxon>
        <taxon>Chordata</taxon>
        <taxon>Craniata</taxon>
        <taxon>Vertebrata</taxon>
        <taxon>Euteleostomi</taxon>
        <taxon>Amphibia</taxon>
        <taxon>Batrachia</taxon>
        <taxon>Caudata</taxon>
        <taxon>Salamandroidea</taxon>
        <taxon>Salamandridae</taxon>
        <taxon>Pleurodelinae</taxon>
        <taxon>Pleurodeles</taxon>
    </lineage>
</organism>
<name>A0AAV7MUN5_PLEWA</name>
<accession>A0AAV7MUN5</accession>
<feature type="region of interest" description="Disordered" evidence="1">
    <location>
        <begin position="1"/>
        <end position="58"/>
    </location>
</feature>